<dbReference type="AlphaFoldDB" id="A0A6S7I5Z8"/>
<sequence>MFPLCRELRRHFKLPKFFNVIQDLYFGRSLSAYGLLLKRNWCESVADKNNMATLETLNFDNLVLRSLPIDPIKQNFVRQVPNACFSLVDPTAVKDPEVVVHSESAMGLLDLTREQVERAEFAEYFSGNTKLPGSQTAAHCYCGHQFGSFAGQLGDGAAIYLGEVLNHNGERWEIQLKGAGKTPFSRTADGRKVLRSSIREFLCSEAMHHLGIPTTRAGCCITSDTKVVRDIFYDGNPIYEKSSIVLRIAPTFIRFGSFEIVKQADLMTGRRGPSAGRKDILIQLLDYVIKTFYPQIYAAHGENSEDRYLAFYKEVIVRTARLVAEWQCVGFCHGVLNTDNMNILGLTIDYGPFGFMDNFNPDFVCNASDDMARYSYKAQPEICKWNLIKLAEAMADVLPIAKSRILLEDVYDLEFLDYYLNKMRRKLGITWKALASDRKLVEELLQTMEETGADFTNVFRCLSQIKVHGSADCEKNNEDVLEYILSQCLDPSDLPKEPAVSG</sequence>
<keyword evidence="4" id="KW-0548">Nucleotidyltransferase</keyword>
<evidence type="ECO:0000256" key="5">
    <source>
        <dbReference type="ARBA" id="ARBA00022723"/>
    </source>
</evidence>
<evidence type="ECO:0000313" key="11">
    <source>
        <dbReference type="Proteomes" id="UP001152795"/>
    </source>
</evidence>
<evidence type="ECO:0000256" key="6">
    <source>
        <dbReference type="ARBA" id="ARBA00022741"/>
    </source>
</evidence>
<keyword evidence="11" id="KW-1185">Reference proteome</keyword>
<dbReference type="Pfam" id="PF02696">
    <property type="entry name" value="SelO"/>
    <property type="match status" value="1"/>
</dbReference>
<evidence type="ECO:0000256" key="8">
    <source>
        <dbReference type="ARBA" id="ARBA00022842"/>
    </source>
</evidence>
<evidence type="ECO:0000256" key="7">
    <source>
        <dbReference type="ARBA" id="ARBA00022840"/>
    </source>
</evidence>
<dbReference type="Proteomes" id="UP001152795">
    <property type="component" value="Unassembled WGS sequence"/>
</dbReference>
<keyword evidence="7" id="KW-0067">ATP-binding</keyword>
<dbReference type="HAMAP" id="MF_00692">
    <property type="entry name" value="SelO"/>
    <property type="match status" value="1"/>
</dbReference>
<accession>A0A6S7I5Z8</accession>
<keyword evidence="6" id="KW-0547">Nucleotide-binding</keyword>
<keyword evidence="3" id="KW-0808">Transferase</keyword>
<evidence type="ECO:0000313" key="10">
    <source>
        <dbReference type="EMBL" id="CAB4002051.1"/>
    </source>
</evidence>
<protein>
    <recommendedName>
        <fullName evidence="9">Selenoprotein O</fullName>
    </recommendedName>
</protein>
<comment type="similarity">
    <text evidence="2">Belongs to the SELO family.</text>
</comment>
<name>A0A6S7I5Z8_PARCT</name>
<dbReference type="PANTHER" id="PTHR12153">
    <property type="entry name" value="SELENOPROTEIN O"/>
    <property type="match status" value="1"/>
</dbReference>
<dbReference type="EMBL" id="CACRXK020004245">
    <property type="protein sequence ID" value="CAB4002051.1"/>
    <property type="molecule type" value="Genomic_DNA"/>
</dbReference>
<evidence type="ECO:0000256" key="1">
    <source>
        <dbReference type="ARBA" id="ARBA00001946"/>
    </source>
</evidence>
<dbReference type="GO" id="GO:0046872">
    <property type="term" value="F:metal ion binding"/>
    <property type="evidence" value="ECO:0007669"/>
    <property type="project" value="UniProtKB-KW"/>
</dbReference>
<feature type="non-terminal residue" evidence="10">
    <location>
        <position position="1"/>
    </location>
</feature>
<dbReference type="OrthoDB" id="5982933at2759"/>
<comment type="caution">
    <text evidence="10">The sequence shown here is derived from an EMBL/GenBank/DDBJ whole genome shotgun (WGS) entry which is preliminary data.</text>
</comment>
<gene>
    <name evidence="10" type="ORF">PACLA_8A046854</name>
</gene>
<evidence type="ECO:0000256" key="9">
    <source>
        <dbReference type="ARBA" id="ARBA00031547"/>
    </source>
</evidence>
<dbReference type="GO" id="GO:0016779">
    <property type="term" value="F:nucleotidyltransferase activity"/>
    <property type="evidence" value="ECO:0007669"/>
    <property type="project" value="UniProtKB-KW"/>
</dbReference>
<dbReference type="NCBIfam" id="NF000658">
    <property type="entry name" value="PRK00029.1"/>
    <property type="match status" value="1"/>
</dbReference>
<reference evidence="10" key="1">
    <citation type="submission" date="2020-04" db="EMBL/GenBank/DDBJ databases">
        <authorList>
            <person name="Alioto T."/>
            <person name="Alioto T."/>
            <person name="Gomez Garrido J."/>
        </authorList>
    </citation>
    <scope>NUCLEOTIDE SEQUENCE</scope>
    <source>
        <strain evidence="10">A484AB</strain>
    </source>
</reference>
<dbReference type="InterPro" id="IPR003846">
    <property type="entry name" value="SelO"/>
</dbReference>
<keyword evidence="8" id="KW-0460">Magnesium</keyword>
<proteinExistence type="inferred from homology"/>
<evidence type="ECO:0000256" key="2">
    <source>
        <dbReference type="ARBA" id="ARBA00009747"/>
    </source>
</evidence>
<evidence type="ECO:0000256" key="3">
    <source>
        <dbReference type="ARBA" id="ARBA00022679"/>
    </source>
</evidence>
<dbReference type="GO" id="GO:0005524">
    <property type="term" value="F:ATP binding"/>
    <property type="evidence" value="ECO:0007669"/>
    <property type="project" value="UniProtKB-KW"/>
</dbReference>
<comment type="cofactor">
    <cofactor evidence="1">
        <name>Mg(2+)</name>
        <dbReference type="ChEBI" id="CHEBI:18420"/>
    </cofactor>
</comment>
<evidence type="ECO:0000256" key="4">
    <source>
        <dbReference type="ARBA" id="ARBA00022695"/>
    </source>
</evidence>
<organism evidence="10 11">
    <name type="scientific">Paramuricea clavata</name>
    <name type="common">Red gorgonian</name>
    <name type="synonym">Violescent sea-whip</name>
    <dbReference type="NCBI Taxonomy" id="317549"/>
    <lineage>
        <taxon>Eukaryota</taxon>
        <taxon>Metazoa</taxon>
        <taxon>Cnidaria</taxon>
        <taxon>Anthozoa</taxon>
        <taxon>Octocorallia</taxon>
        <taxon>Malacalcyonacea</taxon>
        <taxon>Plexauridae</taxon>
        <taxon>Paramuricea</taxon>
    </lineage>
</organism>
<dbReference type="PANTHER" id="PTHR12153:SF15">
    <property type="entry name" value="PROTEIN ADENYLYLTRANSFERASE SELO, MITOCHONDRIAL"/>
    <property type="match status" value="1"/>
</dbReference>
<keyword evidence="5" id="KW-0479">Metal-binding</keyword>